<feature type="domain" description="RING-type" evidence="6">
    <location>
        <begin position="444"/>
        <end position="483"/>
    </location>
</feature>
<evidence type="ECO:0000259" key="7">
    <source>
        <dbReference type="PROSITE" id="PS50178"/>
    </source>
</evidence>
<feature type="compositionally biased region" description="Polar residues" evidence="5">
    <location>
        <begin position="73"/>
        <end position="94"/>
    </location>
</feature>
<dbReference type="Pfam" id="PF01363">
    <property type="entry name" value="FYVE"/>
    <property type="match status" value="1"/>
</dbReference>
<dbReference type="PANTHER" id="PTHR14879:SF5">
    <property type="entry name" value="RING-TYPE DOMAIN-CONTAINING PROTEIN"/>
    <property type="match status" value="1"/>
</dbReference>
<dbReference type="EMBL" id="JANBPY010000148">
    <property type="protein sequence ID" value="KAJ1968688.1"/>
    <property type="molecule type" value="Genomic_DNA"/>
</dbReference>
<evidence type="ECO:0000256" key="4">
    <source>
        <dbReference type="PROSITE-ProRule" id="PRU00175"/>
    </source>
</evidence>
<dbReference type="Pfam" id="PF13920">
    <property type="entry name" value="zf-C3HC4_3"/>
    <property type="match status" value="1"/>
</dbReference>
<dbReference type="Gene3D" id="3.30.40.10">
    <property type="entry name" value="Zinc/RING finger domain, C3HC4 (zinc finger)"/>
    <property type="match status" value="2"/>
</dbReference>
<keyword evidence="9" id="KW-1185">Reference proteome</keyword>
<gene>
    <name evidence="8" type="ORF">IWQ62_001091</name>
</gene>
<evidence type="ECO:0000313" key="9">
    <source>
        <dbReference type="Proteomes" id="UP001150925"/>
    </source>
</evidence>
<keyword evidence="3" id="KW-0862">Zinc</keyword>
<evidence type="ECO:0008006" key="10">
    <source>
        <dbReference type="Google" id="ProtNLM"/>
    </source>
</evidence>
<dbReference type="AlphaFoldDB" id="A0A9W8AWX8"/>
<dbReference type="SMART" id="SM00184">
    <property type="entry name" value="RING"/>
    <property type="match status" value="1"/>
</dbReference>
<evidence type="ECO:0000256" key="3">
    <source>
        <dbReference type="ARBA" id="ARBA00022833"/>
    </source>
</evidence>
<evidence type="ECO:0000256" key="5">
    <source>
        <dbReference type="SAM" id="MobiDB-lite"/>
    </source>
</evidence>
<dbReference type="PANTHER" id="PTHR14879">
    <property type="entry name" value="CASPASE REGULATOR, RING FINGER DOMAIN-CONTAINING"/>
    <property type="match status" value="1"/>
</dbReference>
<feature type="region of interest" description="Disordered" evidence="5">
    <location>
        <begin position="1"/>
        <end position="42"/>
    </location>
</feature>
<feature type="region of interest" description="Disordered" evidence="5">
    <location>
        <begin position="258"/>
        <end position="282"/>
    </location>
</feature>
<comment type="caution">
    <text evidence="8">The sequence shown here is derived from an EMBL/GenBank/DDBJ whole genome shotgun (WGS) entry which is preliminary data.</text>
</comment>
<keyword evidence="2 4" id="KW-0863">Zinc-finger</keyword>
<evidence type="ECO:0000259" key="6">
    <source>
        <dbReference type="PROSITE" id="PS50089"/>
    </source>
</evidence>
<dbReference type="CDD" id="cd16500">
    <property type="entry name" value="RING-HC_CARP"/>
    <property type="match status" value="1"/>
</dbReference>
<feature type="domain" description="FYVE-type" evidence="7">
    <location>
        <begin position="152"/>
        <end position="206"/>
    </location>
</feature>
<dbReference type="InterPro" id="IPR017455">
    <property type="entry name" value="Znf_FYVE-rel"/>
</dbReference>
<dbReference type="InterPro" id="IPR000306">
    <property type="entry name" value="Znf_FYVE"/>
</dbReference>
<dbReference type="PROSITE" id="PS50178">
    <property type="entry name" value="ZF_FYVE"/>
    <property type="match status" value="1"/>
</dbReference>
<evidence type="ECO:0000256" key="1">
    <source>
        <dbReference type="ARBA" id="ARBA00022723"/>
    </source>
</evidence>
<dbReference type="Proteomes" id="UP001150925">
    <property type="component" value="Unassembled WGS sequence"/>
</dbReference>
<evidence type="ECO:0000256" key="2">
    <source>
        <dbReference type="ARBA" id="ARBA00022771"/>
    </source>
</evidence>
<sequence length="495" mass="55014">MASSSPNAGPFTQQQLRQALLPHRIVDSSDNPRLQDRSNPLAQVQRMFTKAYQELQALDHSVNEPLLPAQRPSDYSQTTSSSAPLGSTNSSGTESAPAVGSERHAIPVEQAPATETLDHSNPHSDNAPGQSCRPPLVHSIPQLRDAEPFMACFRCGRRFNLFRRKHHCRNCGNVLCADCTHNEWVIPKFAYYEPVRVCDLCDRLLEISTMDKEQLQVLSIRALRSYIDAYRLPCTGMLEKSDLVSLIFDSQPLPDVHERAFRNGLPTPSPRPTEATDADNSWLPRHTVFPGVMDIEELMEQLYGLEAEPLPRQSPFVRRTRPSSSSSSHRPRSQARPSAPAGYNTTPHPTSSSHHMPSNTTPTTQTSSPPTVAAPSLATIIANKIDIATLSIATLKAILAEHCVDYSQVIEKSELMSLVNQLLVNTRAELAQYTQNTDDTDNQCKICYDHPINSLILECGHLVTCLDCAKRLQTTTNECPICRQRITRVVHVFKT</sequence>
<feature type="compositionally biased region" description="Polar residues" evidence="5">
    <location>
        <begin position="1"/>
        <end position="17"/>
    </location>
</feature>
<feature type="region of interest" description="Disordered" evidence="5">
    <location>
        <begin position="66"/>
        <end position="102"/>
    </location>
</feature>
<feature type="compositionally biased region" description="Low complexity" evidence="5">
    <location>
        <begin position="314"/>
        <end position="371"/>
    </location>
</feature>
<dbReference type="SUPFAM" id="SSF57903">
    <property type="entry name" value="FYVE/PHD zinc finger"/>
    <property type="match status" value="1"/>
</dbReference>
<dbReference type="InterPro" id="IPR011011">
    <property type="entry name" value="Znf_FYVE_PHD"/>
</dbReference>
<accession>A0A9W8AWX8</accession>
<dbReference type="OrthoDB" id="3045089at2759"/>
<dbReference type="InterPro" id="IPR001841">
    <property type="entry name" value="Znf_RING"/>
</dbReference>
<organism evidence="8 9">
    <name type="scientific">Dispira parvispora</name>
    <dbReference type="NCBI Taxonomy" id="1520584"/>
    <lineage>
        <taxon>Eukaryota</taxon>
        <taxon>Fungi</taxon>
        <taxon>Fungi incertae sedis</taxon>
        <taxon>Zoopagomycota</taxon>
        <taxon>Kickxellomycotina</taxon>
        <taxon>Dimargaritomycetes</taxon>
        <taxon>Dimargaritales</taxon>
        <taxon>Dimargaritaceae</taxon>
        <taxon>Dispira</taxon>
    </lineage>
</organism>
<dbReference type="PROSITE" id="PS50089">
    <property type="entry name" value="ZF_RING_2"/>
    <property type="match status" value="1"/>
</dbReference>
<feature type="region of interest" description="Disordered" evidence="5">
    <location>
        <begin position="313"/>
        <end position="371"/>
    </location>
</feature>
<dbReference type="InterPro" id="IPR051728">
    <property type="entry name" value="RING-FYVE_E3_ubiquitin-ligase"/>
</dbReference>
<keyword evidence="1" id="KW-0479">Metal-binding</keyword>
<dbReference type="SMART" id="SM00064">
    <property type="entry name" value="FYVE"/>
    <property type="match status" value="1"/>
</dbReference>
<proteinExistence type="predicted"/>
<name>A0A9W8AWX8_9FUNG</name>
<feature type="compositionally biased region" description="Polar residues" evidence="5">
    <location>
        <begin position="28"/>
        <end position="42"/>
    </location>
</feature>
<evidence type="ECO:0000313" key="8">
    <source>
        <dbReference type="EMBL" id="KAJ1968688.1"/>
    </source>
</evidence>
<dbReference type="GO" id="GO:0008270">
    <property type="term" value="F:zinc ion binding"/>
    <property type="evidence" value="ECO:0007669"/>
    <property type="project" value="UniProtKB-KW"/>
</dbReference>
<dbReference type="SUPFAM" id="SSF57850">
    <property type="entry name" value="RING/U-box"/>
    <property type="match status" value="1"/>
</dbReference>
<feature type="region of interest" description="Disordered" evidence="5">
    <location>
        <begin position="115"/>
        <end position="136"/>
    </location>
</feature>
<dbReference type="InterPro" id="IPR013083">
    <property type="entry name" value="Znf_RING/FYVE/PHD"/>
</dbReference>
<reference evidence="8" key="1">
    <citation type="submission" date="2022-07" db="EMBL/GenBank/DDBJ databases">
        <title>Phylogenomic reconstructions and comparative analyses of Kickxellomycotina fungi.</title>
        <authorList>
            <person name="Reynolds N.K."/>
            <person name="Stajich J.E."/>
            <person name="Barry K."/>
            <person name="Grigoriev I.V."/>
            <person name="Crous P."/>
            <person name="Smith M.E."/>
        </authorList>
    </citation>
    <scope>NUCLEOTIDE SEQUENCE</scope>
    <source>
        <strain evidence="8">RSA 1196</strain>
    </source>
</reference>
<protein>
    <recommendedName>
        <fullName evidence="10">FYVE-type domain-containing protein</fullName>
    </recommendedName>
</protein>